<protein>
    <submittedName>
        <fullName evidence="5">Alpha/beta-type small acid-soluble spore protein</fullName>
    </submittedName>
</protein>
<dbReference type="EMBL" id="JACRWE010000004">
    <property type="protein sequence ID" value="MBC5997233.1"/>
    <property type="molecule type" value="Genomic_DNA"/>
</dbReference>
<dbReference type="PANTHER" id="PTHR36107">
    <property type="entry name" value="SMALL, ACID-SOLUBLE SPORE PROTEIN A"/>
    <property type="match status" value="1"/>
</dbReference>
<reference evidence="5 6" key="1">
    <citation type="submission" date="2020-08" db="EMBL/GenBank/DDBJ databases">
        <authorList>
            <person name="Liu C."/>
            <person name="Sun Q."/>
        </authorList>
    </citation>
    <scope>NUCLEOTIDE SEQUENCE [LARGE SCALE GENOMIC DNA]</scope>
    <source>
        <strain evidence="5 6">NSJ-18</strain>
    </source>
</reference>
<evidence type="ECO:0000313" key="6">
    <source>
        <dbReference type="Proteomes" id="UP000609849"/>
    </source>
</evidence>
<dbReference type="Pfam" id="PF00269">
    <property type="entry name" value="SASP"/>
    <property type="match status" value="1"/>
</dbReference>
<comment type="caution">
    <text evidence="5">The sequence shown here is derived from an EMBL/GenBank/DDBJ whole genome shotgun (WGS) entry which is preliminary data.</text>
</comment>
<dbReference type="Proteomes" id="UP000609849">
    <property type="component" value="Unassembled WGS sequence"/>
</dbReference>
<dbReference type="RefSeq" id="WP_153924729.1">
    <property type="nucleotide sequence ID" value="NZ_JACRWE010000004.1"/>
</dbReference>
<dbReference type="Gene3D" id="6.10.10.80">
    <property type="entry name" value="Small, acid-soluble spore protein, alpha/beta type-like"/>
    <property type="match status" value="1"/>
</dbReference>
<evidence type="ECO:0000256" key="4">
    <source>
        <dbReference type="ARBA" id="ARBA00023125"/>
    </source>
</evidence>
<dbReference type="InterPro" id="IPR050847">
    <property type="entry name" value="SASP_DNA-binding"/>
</dbReference>
<evidence type="ECO:0000256" key="3">
    <source>
        <dbReference type="ARBA" id="ARBA00022969"/>
    </source>
</evidence>
<organism evidence="5 6">
    <name type="scientific">Romboutsia faecis</name>
    <dbReference type="NCBI Taxonomy" id="2764597"/>
    <lineage>
        <taxon>Bacteria</taxon>
        <taxon>Bacillati</taxon>
        <taxon>Bacillota</taxon>
        <taxon>Clostridia</taxon>
        <taxon>Peptostreptococcales</taxon>
        <taxon>Peptostreptococcaceae</taxon>
        <taxon>Romboutsia</taxon>
    </lineage>
</organism>
<accession>A0ABR7JQQ1</accession>
<comment type="similarity">
    <text evidence="2">Belongs to the alpha/beta-type SASP family.</text>
</comment>
<name>A0ABR7JQQ1_9FIRM</name>
<comment type="function">
    <text evidence="1">SASP are bound to spore DNA. They are double-stranded DNA-binding proteins that cause DNA to change to an a-like conformation. They protect the DNA backbone from chemical and enzymatic cleavage and are thus involved in dormant spore's high resistance to UV light.</text>
</comment>
<dbReference type="PANTHER" id="PTHR36107:SF1">
    <property type="entry name" value="SMALL, ACID-SOLUBLE SPORE PROTEIN A"/>
    <property type="match status" value="1"/>
</dbReference>
<gene>
    <name evidence="5" type="ORF">H8923_10705</name>
</gene>
<sequence>MANKPVDPNAKAALNQMKLEIANELGMENTNLNGANSTSYQNGEIGGRVGGQMSKKLVAMGEEALLRQYNSKK</sequence>
<keyword evidence="6" id="KW-1185">Reference proteome</keyword>
<dbReference type="InterPro" id="IPR038300">
    <property type="entry name" value="SASP_sf_alpha/beta"/>
</dbReference>
<evidence type="ECO:0000256" key="1">
    <source>
        <dbReference type="ARBA" id="ARBA00003863"/>
    </source>
</evidence>
<evidence type="ECO:0000256" key="2">
    <source>
        <dbReference type="ARBA" id="ARBA00005442"/>
    </source>
</evidence>
<keyword evidence="3" id="KW-0749">Sporulation</keyword>
<evidence type="ECO:0000313" key="5">
    <source>
        <dbReference type="EMBL" id="MBC5997233.1"/>
    </source>
</evidence>
<proteinExistence type="inferred from homology"/>
<dbReference type="InterPro" id="IPR018126">
    <property type="entry name" value="SASP_alpha/beta-type_CS"/>
</dbReference>
<dbReference type="PROSITE" id="PS00304">
    <property type="entry name" value="SASP_1"/>
    <property type="match status" value="1"/>
</dbReference>
<keyword evidence="4" id="KW-0238">DNA-binding</keyword>
<dbReference type="InterPro" id="IPR001448">
    <property type="entry name" value="SASP_alpha/beta-type"/>
</dbReference>